<dbReference type="GO" id="GO:0006915">
    <property type="term" value="P:apoptotic process"/>
    <property type="evidence" value="ECO:0007669"/>
    <property type="project" value="EnsemblFungi"/>
</dbReference>
<gene>
    <name evidence="7" type="ORF">PGUG_02087</name>
</gene>
<name>A5DFN6_PICGU</name>
<dbReference type="eggNOG" id="KOG1193">
    <property type="taxonomic scope" value="Eukaryota"/>
</dbReference>
<dbReference type="Proteomes" id="UP000001997">
    <property type="component" value="Unassembled WGS sequence"/>
</dbReference>
<dbReference type="EC" id="2.3.2.8" evidence="2"/>
<dbReference type="KEGG" id="pgu:PGUG_02087"/>
<keyword evidence="4" id="KW-0012">Acyltransferase</keyword>
<sequence length="487" mass="56254">MNIYTSTPIQLSVCSTNYDYVYLRYLMNDDILILSAPMYMEDRHCGYCKGSKQDHWALESWSKKNKPASSVTIGMSVEQMTCQQYDILMNKGFRRSGTFLYKPDLLRNCCRLYTIRTNLEQMKVAKSHRQVVNRFVRAISDELGEEPKGEGKSNKKFSLKSLIEAEKASSRFHTHFEPAAFTNEKYQLYKKYQMAVHNDKESDVSQASFKRFLCDTPFPQREVEGTKQHFKALNSWVQQWPEISTMTDRRVGPTHECYYLDNKLIAISVVDFLPTGVSSVYFIWDPDYAHLSLGTLSGLRELQMCQELDLGYYYLGYYIDDCQKMKYKGQFGGEILDVCSGNYYPLERVKKHIENGRLFVIDQEKSKSSELVNISEQVFGDNAQTYSDSKQALKLLSERYNVGQPMRKSLALPDVVPGIHSFSEILEWYDQGAITENFPFIIFSAMTGVRSRKEAEMAESDRRLFVDTLRLIGLELSANAIVFFTFP</sequence>
<dbReference type="RefSeq" id="XP_001486416.2">
    <property type="nucleotide sequence ID" value="XM_001486366.1"/>
</dbReference>
<dbReference type="PANTHER" id="PTHR21367:SF1">
    <property type="entry name" value="ARGINYL-TRNA--PROTEIN TRANSFERASE 1"/>
    <property type="match status" value="1"/>
</dbReference>
<evidence type="ECO:0000256" key="4">
    <source>
        <dbReference type="ARBA" id="ARBA00023315"/>
    </source>
</evidence>
<evidence type="ECO:0000256" key="3">
    <source>
        <dbReference type="ARBA" id="ARBA00022679"/>
    </source>
</evidence>
<keyword evidence="8" id="KW-1185">Reference proteome</keyword>
<evidence type="ECO:0000313" key="7">
    <source>
        <dbReference type="EMBL" id="EDK37989.2"/>
    </source>
</evidence>
<dbReference type="InterPro" id="IPR016181">
    <property type="entry name" value="Acyl_CoA_acyltransferase"/>
</dbReference>
<comment type="similarity">
    <text evidence="1">Belongs to the R-transferase family.</text>
</comment>
<dbReference type="HOGENOM" id="CLU_020349_2_2_1"/>
<evidence type="ECO:0000313" key="8">
    <source>
        <dbReference type="Proteomes" id="UP000001997"/>
    </source>
</evidence>
<dbReference type="PANTHER" id="PTHR21367">
    <property type="entry name" value="ARGININE-TRNA-PROTEIN TRANSFERASE 1"/>
    <property type="match status" value="1"/>
</dbReference>
<dbReference type="SUPFAM" id="SSF55729">
    <property type="entry name" value="Acyl-CoA N-acyltransferases (Nat)"/>
    <property type="match status" value="1"/>
</dbReference>
<keyword evidence="3" id="KW-0808">Transferase</keyword>
<organism evidence="7 8">
    <name type="scientific">Meyerozyma guilliermondii (strain ATCC 6260 / CBS 566 / DSM 6381 / JCM 1539 / NBRC 10279 / NRRL Y-324)</name>
    <name type="common">Yeast</name>
    <name type="synonym">Candida guilliermondii</name>
    <dbReference type="NCBI Taxonomy" id="294746"/>
    <lineage>
        <taxon>Eukaryota</taxon>
        <taxon>Fungi</taxon>
        <taxon>Dikarya</taxon>
        <taxon>Ascomycota</taxon>
        <taxon>Saccharomycotina</taxon>
        <taxon>Pichiomycetes</taxon>
        <taxon>Debaryomycetaceae</taxon>
        <taxon>Meyerozyma</taxon>
    </lineage>
</organism>
<dbReference type="VEuPathDB" id="FungiDB:PGUG_02087"/>
<dbReference type="OMA" id="RNCCRLY"/>
<reference evidence="7 8" key="1">
    <citation type="journal article" date="2009" name="Nature">
        <title>Evolution of pathogenicity and sexual reproduction in eight Candida genomes.</title>
        <authorList>
            <person name="Butler G."/>
            <person name="Rasmussen M.D."/>
            <person name="Lin M.F."/>
            <person name="Santos M.A."/>
            <person name="Sakthikumar S."/>
            <person name="Munro C.A."/>
            <person name="Rheinbay E."/>
            <person name="Grabherr M."/>
            <person name="Forche A."/>
            <person name="Reedy J.L."/>
            <person name="Agrafioti I."/>
            <person name="Arnaud M.B."/>
            <person name="Bates S."/>
            <person name="Brown A.J."/>
            <person name="Brunke S."/>
            <person name="Costanzo M.C."/>
            <person name="Fitzpatrick D.A."/>
            <person name="de Groot P.W."/>
            <person name="Harris D."/>
            <person name="Hoyer L.L."/>
            <person name="Hube B."/>
            <person name="Klis F.M."/>
            <person name="Kodira C."/>
            <person name="Lennard N."/>
            <person name="Logue M.E."/>
            <person name="Martin R."/>
            <person name="Neiman A.M."/>
            <person name="Nikolaou E."/>
            <person name="Quail M.A."/>
            <person name="Quinn J."/>
            <person name="Santos M.C."/>
            <person name="Schmitzberger F.F."/>
            <person name="Sherlock G."/>
            <person name="Shah P."/>
            <person name="Silverstein K.A."/>
            <person name="Skrzypek M.S."/>
            <person name="Soll D."/>
            <person name="Staggs R."/>
            <person name="Stansfield I."/>
            <person name="Stumpf M.P."/>
            <person name="Sudbery P.E."/>
            <person name="Srikantha T."/>
            <person name="Zeng Q."/>
            <person name="Berman J."/>
            <person name="Berriman M."/>
            <person name="Heitman J."/>
            <person name="Gow N.A."/>
            <person name="Lorenz M.C."/>
            <person name="Birren B.W."/>
            <person name="Kellis M."/>
            <person name="Cuomo C.A."/>
        </authorList>
    </citation>
    <scope>NUCLEOTIDE SEQUENCE [LARGE SCALE GENOMIC DNA]</scope>
    <source>
        <strain evidence="8">ATCC 6260 / CBS 566 / DSM 6381 / JCM 1539 / NBRC 10279 / NRRL Y-324</strain>
    </source>
</reference>
<dbReference type="InterPro" id="IPR007472">
    <property type="entry name" value="N-end_Aminoacyl_Trfase_C"/>
</dbReference>
<proteinExistence type="inferred from homology"/>
<feature type="domain" description="N-end rule aminoacyl transferase C-terminal" evidence="6">
    <location>
        <begin position="184"/>
        <end position="332"/>
    </location>
</feature>
<dbReference type="STRING" id="294746.A5DFN6"/>
<dbReference type="InterPro" id="IPR007471">
    <property type="entry name" value="N-end_Aminoacyl_Trfase_N"/>
</dbReference>
<evidence type="ECO:0000259" key="6">
    <source>
        <dbReference type="Pfam" id="PF04377"/>
    </source>
</evidence>
<dbReference type="GO" id="GO:0004057">
    <property type="term" value="F:arginyl-tRNA--protein transferase activity"/>
    <property type="evidence" value="ECO:0007669"/>
    <property type="project" value="UniProtKB-EC"/>
</dbReference>
<accession>A5DFN6</accession>
<dbReference type="FunCoup" id="A5DFN6">
    <property type="interactions" value="627"/>
</dbReference>
<dbReference type="OrthoDB" id="74183at2759"/>
<evidence type="ECO:0000256" key="2">
    <source>
        <dbReference type="ARBA" id="ARBA00012025"/>
    </source>
</evidence>
<dbReference type="GeneID" id="5127946"/>
<dbReference type="AlphaFoldDB" id="A5DFN6"/>
<evidence type="ECO:0000256" key="1">
    <source>
        <dbReference type="ARBA" id="ARBA00009991"/>
    </source>
</evidence>
<dbReference type="GO" id="GO:0005737">
    <property type="term" value="C:cytoplasm"/>
    <property type="evidence" value="ECO:0007669"/>
    <property type="project" value="TreeGrafter"/>
</dbReference>
<dbReference type="GO" id="GO:0071596">
    <property type="term" value="P:ubiquitin-dependent protein catabolic process via the N-end rule pathway"/>
    <property type="evidence" value="ECO:0007669"/>
    <property type="project" value="EnsemblFungi"/>
</dbReference>
<evidence type="ECO:0000259" key="5">
    <source>
        <dbReference type="Pfam" id="PF04376"/>
    </source>
</evidence>
<dbReference type="InParanoid" id="A5DFN6"/>
<dbReference type="Pfam" id="PF04376">
    <property type="entry name" value="ATE_N"/>
    <property type="match status" value="1"/>
</dbReference>
<dbReference type="Pfam" id="PF04377">
    <property type="entry name" value="ATE_C"/>
    <property type="match status" value="1"/>
</dbReference>
<feature type="domain" description="N-end aminoacyl transferase N-terminal" evidence="5">
    <location>
        <begin position="44"/>
        <end position="130"/>
    </location>
</feature>
<protein>
    <recommendedName>
        <fullName evidence="2">arginyltransferase</fullName>
        <ecNumber evidence="2">2.3.2.8</ecNumber>
    </recommendedName>
</protein>
<dbReference type="InterPro" id="IPR030700">
    <property type="entry name" value="N-end_Aminoacyl_Trfase"/>
</dbReference>
<dbReference type="EMBL" id="CH408156">
    <property type="protein sequence ID" value="EDK37989.2"/>
    <property type="molecule type" value="Genomic_DNA"/>
</dbReference>